<dbReference type="Proteomes" id="UP000474104">
    <property type="component" value="Unassembled WGS sequence"/>
</dbReference>
<evidence type="ECO:0000256" key="3">
    <source>
        <dbReference type="ARBA" id="ARBA00023163"/>
    </source>
</evidence>
<dbReference type="Pfam" id="PF09339">
    <property type="entry name" value="HTH_IclR"/>
    <property type="match status" value="1"/>
</dbReference>
<dbReference type="InterPro" id="IPR014757">
    <property type="entry name" value="Tscrpt_reg_IclR_C"/>
</dbReference>
<evidence type="ECO:0000256" key="1">
    <source>
        <dbReference type="ARBA" id="ARBA00023015"/>
    </source>
</evidence>
<dbReference type="Proteomes" id="UP000274920">
    <property type="component" value="Unassembled WGS sequence"/>
</dbReference>
<dbReference type="GO" id="GO:0003700">
    <property type="term" value="F:DNA-binding transcription factor activity"/>
    <property type="evidence" value="ECO:0007669"/>
    <property type="project" value="TreeGrafter"/>
</dbReference>
<protein>
    <submittedName>
        <fullName evidence="7">IclR family transcriptional regulator</fullName>
    </submittedName>
</protein>
<dbReference type="SMART" id="SM00346">
    <property type="entry name" value="HTH_ICLR"/>
    <property type="match status" value="1"/>
</dbReference>
<dbReference type="InterPro" id="IPR050707">
    <property type="entry name" value="HTH_MetabolicPath_Reg"/>
</dbReference>
<evidence type="ECO:0000259" key="5">
    <source>
        <dbReference type="PROSITE" id="PS51078"/>
    </source>
</evidence>
<dbReference type="SUPFAM" id="SSF55781">
    <property type="entry name" value="GAF domain-like"/>
    <property type="match status" value="1"/>
</dbReference>
<dbReference type="InterPro" id="IPR005471">
    <property type="entry name" value="Tscrpt_reg_IclR_N"/>
</dbReference>
<dbReference type="HOGENOM" id="CLU_062618_7_1_9"/>
<dbReference type="PANTHER" id="PTHR30136">
    <property type="entry name" value="HELIX-TURN-HELIX TRANSCRIPTIONAL REGULATOR, ICLR FAMILY"/>
    <property type="match status" value="1"/>
</dbReference>
<evidence type="ECO:0000313" key="7">
    <source>
        <dbReference type="EMBL" id="RRK33008.1"/>
    </source>
</evidence>
<accession>N2AF75</accession>
<dbReference type="Pfam" id="PF01614">
    <property type="entry name" value="IclR_C"/>
    <property type="match status" value="1"/>
</dbReference>
<reference evidence="7" key="1">
    <citation type="submission" date="2018-10" db="EMBL/GenBank/DDBJ databases">
        <title>Schaedlerella arabinophila gen. nov. sp. nov., isolated from the mouse intestinal tract and comparative analysis with the genome of the closely related altered Schaedler flora strain ASF502.</title>
        <authorList>
            <person name="Miyake S."/>
            <person name="Soh M."/>
            <person name="Seedorf H."/>
        </authorList>
    </citation>
    <scope>NUCLEOTIDE SEQUENCE [LARGE SCALE GENOMIC DNA]</scope>
    <source>
        <strain evidence="7">DSM 106076</strain>
    </source>
</reference>
<gene>
    <name evidence="7" type="ORF">EBB54_17935</name>
    <name evidence="6" type="ORF">FMM80_17515</name>
</gene>
<keyword evidence="3" id="KW-0804">Transcription</keyword>
<dbReference type="PROSITE" id="PS51077">
    <property type="entry name" value="HTH_ICLR"/>
    <property type="match status" value="1"/>
</dbReference>
<dbReference type="GO" id="GO:0003677">
    <property type="term" value="F:DNA binding"/>
    <property type="evidence" value="ECO:0007669"/>
    <property type="project" value="UniProtKB-KW"/>
</dbReference>
<dbReference type="InterPro" id="IPR029016">
    <property type="entry name" value="GAF-like_dom_sf"/>
</dbReference>
<feature type="domain" description="HTH iclR-type" evidence="4">
    <location>
        <begin position="7"/>
        <end position="68"/>
    </location>
</feature>
<dbReference type="SUPFAM" id="SSF46785">
    <property type="entry name" value="Winged helix' DNA-binding domain"/>
    <property type="match status" value="1"/>
</dbReference>
<comment type="caution">
    <text evidence="7">The sequence shown here is derived from an EMBL/GenBank/DDBJ whole genome shotgun (WGS) entry which is preliminary data.</text>
</comment>
<sequence>MESKNPIQVSERIFHTIEYLAQSGPTGLQDLSNELGLNKSTVHRILNSLICMDYVRQDTETLKYSLSFKFCRISNQILSQNSMIDIARPYIKQLAERSGETVHLVQIDHIHAVYIDKVESPRNSVRLVSMVGKSIPLYCSGVGKAMLADMPDEKIRSVWEQSDIRKITEYTITDLADFQEEIRKIRRNGYSLDNEENEPGVRCIAVSLKSFQGKPSYALSISAPKDRMEDSRIEELKEMILNTKEKISQETGSF</sequence>
<dbReference type="PROSITE" id="PS51078">
    <property type="entry name" value="ICLR_ED"/>
    <property type="match status" value="1"/>
</dbReference>
<dbReference type="RefSeq" id="WP_004078111.1">
    <property type="nucleotide sequence ID" value="NZ_RHJS01000002.1"/>
</dbReference>
<feature type="domain" description="IclR-ED" evidence="5">
    <location>
        <begin position="69"/>
        <end position="253"/>
    </location>
</feature>
<reference evidence="6 9" key="2">
    <citation type="submission" date="2019-07" db="EMBL/GenBank/DDBJ databases">
        <title>Draft genome sequences of 15 bacterial species constituting the stable defined intestinal microbiota of the GM15 gnotobiotic mouse model.</title>
        <authorList>
            <person name="Elie C."/>
            <person name="Mathieu A."/>
            <person name="Saliou A."/>
            <person name="Darnaud M."/>
            <person name="Leulier F."/>
            <person name="Tamellini A."/>
        </authorList>
    </citation>
    <scope>NUCLEOTIDE SEQUENCE [LARGE SCALE GENOMIC DNA]</scope>
    <source>
        <strain evidence="9">ASF 502</strain>
        <strain evidence="6">MD300</strain>
    </source>
</reference>
<keyword evidence="8" id="KW-1185">Reference proteome</keyword>
<dbReference type="GO" id="GO:0045892">
    <property type="term" value="P:negative regulation of DNA-templated transcription"/>
    <property type="evidence" value="ECO:0007669"/>
    <property type="project" value="TreeGrafter"/>
</dbReference>
<proteinExistence type="predicted"/>
<evidence type="ECO:0000259" key="4">
    <source>
        <dbReference type="PROSITE" id="PS51077"/>
    </source>
</evidence>
<keyword evidence="2" id="KW-0238">DNA-binding</keyword>
<dbReference type="Gene3D" id="3.30.450.40">
    <property type="match status" value="1"/>
</dbReference>
<dbReference type="AlphaFoldDB" id="N2AF75"/>
<dbReference type="EMBL" id="VIRB01000107">
    <property type="protein sequence ID" value="NDO70340.1"/>
    <property type="molecule type" value="Genomic_DNA"/>
</dbReference>
<dbReference type="InterPro" id="IPR036390">
    <property type="entry name" value="WH_DNA-bd_sf"/>
</dbReference>
<dbReference type="OrthoDB" id="9791752at2"/>
<dbReference type="Gene3D" id="1.10.10.10">
    <property type="entry name" value="Winged helix-like DNA-binding domain superfamily/Winged helix DNA-binding domain"/>
    <property type="match status" value="1"/>
</dbReference>
<organism evidence="7 8">
    <name type="scientific">Schaedlerella arabinosiphila</name>
    <dbReference type="NCBI Taxonomy" id="2044587"/>
    <lineage>
        <taxon>Bacteria</taxon>
        <taxon>Bacillati</taxon>
        <taxon>Bacillota</taxon>
        <taxon>Clostridia</taxon>
        <taxon>Lachnospirales</taxon>
        <taxon>Lachnospiraceae</taxon>
        <taxon>Schaedlerella</taxon>
    </lineage>
</organism>
<dbReference type="PANTHER" id="PTHR30136:SF24">
    <property type="entry name" value="HTH-TYPE TRANSCRIPTIONAL REPRESSOR ALLR"/>
    <property type="match status" value="1"/>
</dbReference>
<evidence type="ECO:0000256" key="2">
    <source>
        <dbReference type="ARBA" id="ARBA00023125"/>
    </source>
</evidence>
<evidence type="ECO:0000313" key="8">
    <source>
        <dbReference type="Proteomes" id="UP000274920"/>
    </source>
</evidence>
<evidence type="ECO:0000313" key="9">
    <source>
        <dbReference type="Proteomes" id="UP000474104"/>
    </source>
</evidence>
<keyword evidence="1" id="KW-0805">Transcription regulation</keyword>
<dbReference type="STRING" id="2044587.C824_01907"/>
<name>N2AF75_9FIRM</name>
<dbReference type="EMBL" id="RHJS01000002">
    <property type="protein sequence ID" value="RRK33008.1"/>
    <property type="molecule type" value="Genomic_DNA"/>
</dbReference>
<dbReference type="InterPro" id="IPR036388">
    <property type="entry name" value="WH-like_DNA-bd_sf"/>
</dbReference>
<evidence type="ECO:0000313" key="6">
    <source>
        <dbReference type="EMBL" id="NDO70340.1"/>
    </source>
</evidence>
<dbReference type="eggNOG" id="COG1414">
    <property type="taxonomic scope" value="Bacteria"/>
</dbReference>
<accession>A0A426DJN5</accession>